<dbReference type="SUPFAM" id="SSF52540">
    <property type="entry name" value="P-loop containing nucleoside triphosphate hydrolases"/>
    <property type="match status" value="1"/>
</dbReference>
<dbReference type="EMBL" id="CP039268">
    <property type="protein sequence ID" value="QGU32072.1"/>
    <property type="molecule type" value="Genomic_DNA"/>
</dbReference>
<dbReference type="OrthoDB" id="9805029at2"/>
<sequence>MIEVRQLSRHYGALKAVQDVSFSIDRGEIVGLLGHNGAGKTTIMKMLTGYLEPSAGSIQIDGLDIAEQRREAQRRIGYLPENCPLYPEMTVLDALDYQASLLGIPIERRPAAIRRAVERTELGPKATATIGTLSRGYRQRLGVAQAILHEPRILILDEPTNGLDPAQIQHMRALVRELAREATLIISTHILQEVEAVCGRVLIMRSGRLALDSRLDAIGGRPRLLVTLDRGPDEALPVLSALEGCGAVTVLETKDGVRRRFALETEDAPALAPRVARTACERGWSLYALETERQDLEALFGAVTLERMEVPHG</sequence>
<protein>
    <submittedName>
        <fullName evidence="6">ATP-binding cassette domain-containing protein</fullName>
    </submittedName>
</protein>
<dbReference type="InterPro" id="IPR003593">
    <property type="entry name" value="AAA+_ATPase"/>
</dbReference>
<evidence type="ECO:0000313" key="7">
    <source>
        <dbReference type="Proteomes" id="UP000426424"/>
    </source>
</evidence>
<evidence type="ECO:0000256" key="1">
    <source>
        <dbReference type="ARBA" id="ARBA00005417"/>
    </source>
</evidence>
<dbReference type="SMART" id="SM00382">
    <property type="entry name" value="AAA"/>
    <property type="match status" value="1"/>
</dbReference>
<keyword evidence="4 6" id="KW-0067">ATP-binding</keyword>
<reference evidence="6 7" key="1">
    <citation type="submission" date="2019-12" db="EMBL/GenBank/DDBJ databases">
        <title>The complete genome of the thermophilic, anoxygenic phototrophic gammaproteobacterium Thermochromatium tepidum.</title>
        <authorList>
            <person name="Sattley W.M."/>
            <person name="Swingley W.D."/>
            <person name="Burchell B.M."/>
            <person name="Gurbani S.A."/>
            <person name="Kujawa C.M."/>
            <person name="Nuccio D.A."/>
            <person name="Schladweiler J."/>
            <person name="Shaffer K.N."/>
            <person name="Stokes L.M."/>
            <person name="Touchman J.W."/>
            <person name="Blankenship R.E."/>
            <person name="Madigan M.T."/>
        </authorList>
    </citation>
    <scope>NUCLEOTIDE SEQUENCE [LARGE SCALE GENOMIC DNA]</scope>
    <source>
        <strain evidence="6 7">ATCC 43061</strain>
    </source>
</reference>
<dbReference type="PROSITE" id="PS50893">
    <property type="entry name" value="ABC_TRANSPORTER_2"/>
    <property type="match status" value="1"/>
</dbReference>
<dbReference type="GO" id="GO:0016887">
    <property type="term" value="F:ATP hydrolysis activity"/>
    <property type="evidence" value="ECO:0007669"/>
    <property type="project" value="InterPro"/>
</dbReference>
<proteinExistence type="inferred from homology"/>
<dbReference type="GO" id="GO:0005524">
    <property type="term" value="F:ATP binding"/>
    <property type="evidence" value="ECO:0007669"/>
    <property type="project" value="UniProtKB-KW"/>
</dbReference>
<dbReference type="CDD" id="cd03230">
    <property type="entry name" value="ABC_DR_subfamily_A"/>
    <property type="match status" value="1"/>
</dbReference>
<dbReference type="Gene3D" id="3.40.50.300">
    <property type="entry name" value="P-loop containing nucleotide triphosphate hydrolases"/>
    <property type="match status" value="1"/>
</dbReference>
<dbReference type="RefSeq" id="WP_153974271.1">
    <property type="nucleotide sequence ID" value="NZ_CP039268.1"/>
</dbReference>
<dbReference type="KEGG" id="ttp:E6P07_03155"/>
<comment type="similarity">
    <text evidence="1">Belongs to the ABC transporter superfamily.</text>
</comment>
<name>A0A6I6E2W5_THETI</name>
<gene>
    <name evidence="6" type="ORF">E6P07_03155</name>
</gene>
<dbReference type="PANTHER" id="PTHR43335:SF4">
    <property type="entry name" value="ABC TRANSPORTER, ATP-BINDING PROTEIN"/>
    <property type="match status" value="1"/>
</dbReference>
<dbReference type="AlphaFoldDB" id="A0A6I6E2W5"/>
<keyword evidence="3" id="KW-0547">Nucleotide-binding</keyword>
<accession>A0A6I6E2W5</accession>
<feature type="domain" description="ABC transporter" evidence="5">
    <location>
        <begin position="2"/>
        <end position="231"/>
    </location>
</feature>
<evidence type="ECO:0000259" key="5">
    <source>
        <dbReference type="PROSITE" id="PS50893"/>
    </source>
</evidence>
<dbReference type="PANTHER" id="PTHR43335">
    <property type="entry name" value="ABC TRANSPORTER, ATP-BINDING PROTEIN"/>
    <property type="match status" value="1"/>
</dbReference>
<keyword evidence="7" id="KW-1185">Reference proteome</keyword>
<evidence type="ECO:0000256" key="2">
    <source>
        <dbReference type="ARBA" id="ARBA00022448"/>
    </source>
</evidence>
<keyword evidence="2" id="KW-0813">Transport</keyword>
<dbReference type="Pfam" id="PF00005">
    <property type="entry name" value="ABC_tran"/>
    <property type="match status" value="1"/>
</dbReference>
<dbReference type="InterPro" id="IPR027417">
    <property type="entry name" value="P-loop_NTPase"/>
</dbReference>
<dbReference type="Proteomes" id="UP000426424">
    <property type="component" value="Chromosome"/>
</dbReference>
<evidence type="ECO:0000256" key="4">
    <source>
        <dbReference type="ARBA" id="ARBA00022840"/>
    </source>
</evidence>
<organism evidence="6 7">
    <name type="scientific">Thermochromatium tepidum ATCC 43061</name>
    <dbReference type="NCBI Taxonomy" id="316276"/>
    <lineage>
        <taxon>Bacteria</taxon>
        <taxon>Pseudomonadati</taxon>
        <taxon>Pseudomonadota</taxon>
        <taxon>Gammaproteobacteria</taxon>
        <taxon>Chromatiales</taxon>
        <taxon>Chromatiaceae</taxon>
        <taxon>Thermochromatium</taxon>
    </lineage>
</organism>
<dbReference type="InterPro" id="IPR003439">
    <property type="entry name" value="ABC_transporter-like_ATP-bd"/>
</dbReference>
<evidence type="ECO:0000313" key="6">
    <source>
        <dbReference type="EMBL" id="QGU32072.1"/>
    </source>
</evidence>
<evidence type="ECO:0000256" key="3">
    <source>
        <dbReference type="ARBA" id="ARBA00022741"/>
    </source>
</evidence>